<dbReference type="EMBL" id="CP104013">
    <property type="protein sequence ID" value="UYP44401.1"/>
    <property type="molecule type" value="Genomic_DNA"/>
</dbReference>
<reference evidence="3" key="1">
    <citation type="submission" date="2022-09" db="EMBL/GenBank/DDBJ databases">
        <title>Actin cytoskeleton and complex cell architecture in an #Asgard archaeon.</title>
        <authorList>
            <person name="Ponce Toledo R.I."/>
            <person name="Schleper C."/>
            <person name="Rodrigues Oliveira T."/>
            <person name="Wollweber F."/>
            <person name="Xu J."/>
            <person name="Rittmann S."/>
            <person name="Klingl A."/>
            <person name="Pilhofer M."/>
        </authorList>
    </citation>
    <scope>NUCLEOTIDE SEQUENCE</scope>
    <source>
        <strain evidence="3">B-35</strain>
    </source>
</reference>
<protein>
    <recommendedName>
        <fullName evidence="5">Ig-like domain-containing protein</fullName>
    </recommendedName>
</protein>
<proteinExistence type="predicted"/>
<name>A0ABY6HPE0_9ARCH</name>
<gene>
    <name evidence="3" type="ORF">NEF87_000686</name>
</gene>
<feature type="compositionally biased region" description="Low complexity" evidence="1">
    <location>
        <begin position="1366"/>
        <end position="1384"/>
    </location>
</feature>
<evidence type="ECO:0008006" key="5">
    <source>
        <dbReference type="Google" id="ProtNLM"/>
    </source>
</evidence>
<evidence type="ECO:0000313" key="3">
    <source>
        <dbReference type="EMBL" id="UYP44401.1"/>
    </source>
</evidence>
<evidence type="ECO:0000256" key="2">
    <source>
        <dbReference type="SAM" id="Phobius"/>
    </source>
</evidence>
<dbReference type="Proteomes" id="UP001208689">
    <property type="component" value="Chromosome"/>
</dbReference>
<evidence type="ECO:0000256" key="1">
    <source>
        <dbReference type="SAM" id="MobiDB-lite"/>
    </source>
</evidence>
<feature type="transmembrane region" description="Helical" evidence="2">
    <location>
        <begin position="1394"/>
        <end position="1413"/>
    </location>
</feature>
<feature type="region of interest" description="Disordered" evidence="1">
    <location>
        <begin position="1366"/>
        <end position="1386"/>
    </location>
</feature>
<sequence length="1419" mass="161507">MKRKTYAMLFLLLLAFPGITQFAGVSSMEAVEISPESAADPVIIVSEGDILYYSWTGEKINETDSELERGICYVEITEVNIAENYTTYDNYNGVFNETEQSWEWIYANDEYVGNDNERWLSDNFTYPIFNHSILFSTDIVDVNAVNLSENTDQRIMDAFSATSINSYYETSGGWHIVKFDLNRSDDPSDLFEVEAWVNASTGILTYYEETSNNYTSKNELIGFEIAALDFEYPDSFGLELGDTIDRFMPDIMDQGPDGPDGPDYQYMYDSDDLLEENDDYTSAYQLWEVETYNATRYGSMRSIDPDYYRIDITTDVTLHVHMHGHNQQVGFGLVRINPADGTQMESDWASDPDDYDMQIDIADFDGTVEFAVFSDYEHKAGYILEVELEHDIYGHPDIMDDFLEYRDGVQENDIFTNAVWLDQYQNPTYEDLTHWDDDYYNFSLGEFEELYIEVNNWGMGTEDLIIEELDNSGTLIQSSSSSDDDFGLVIKGGETRRDVILNISGENIGQGYQLQFDHLNPPFQQWIKEADYLEPNNDYENPIDISAGEYSVPAQFWDLSTFDDPDYYSFYVESGKHVDIHVQFYPGADVALSLIDPNTGAVLEGPYGGDGGTDKNGHIGLSFDTTVSGHHMIRVAGNTGYYGDTYSLEVRIDYEINEWYGNEKNDGDDKDENSLWMKDTVDFIYHNPATNEDIIIVSQEFFTSPGMEPEELVMIRPYHEGGRVNLNNISGSVGENYFHKDIDLTSAAFNDLMMELIVDDWGLVSTTNVSTAEWYELWGTTPEGDQGYFFIQLLPDIGTTRYFHMNRKENSTGREDNNWNFVIDCSAGGMNDTDPTLGVVEGDWWQYLVQEQYQNRKWGDGPEQYEENERVHLATFEVTHIFALNRTTMGVVGKMEVQTFKNDGSLNTEKHIERFEPLLVYDTMHPENFVTMGGHGGLEGPPVLLPMVANWSQLEGDMIDLFTSMEDGPGMPEAYNFDENAVRFRFEWGSDEPDYKNEGRQNIVLDVNEFGMTTHLDQDRYQRREENMGTYWRGEEQRERMVAFMTNGSKGDIYETNIPAVTGVSPLHEFVWERSEYRPAEGDQEAKDPSDKSYQKWRIINVMSACDKFIVFLGQQYWKGPDDTEYQSQEWHIETPEGPVDLNYWYLGSVRNDDVWTWFQSQIYDIGISDLSLYEDEIVEMLNYGLELGGAMLTPANVDIVGRSFTVRVQADGKEHVMRIAINDQGIMQDMFMGTKYISNGTWAEWDRTVLSEATIGYTTGEFFSDDIPANYVQLDLTDPTIILVSPSTAGDVEVGSSISITAADNVGVVELKYHWDSEAMVIVTGTLFTTPVPSALGIHELHIWAKDEAGNEKYVMFAFTTVEAGSSSNTTTNSTTETSTTGTDEPLPFDIPGYGYTSFAVFSLIGLVMIGLKRKKRT</sequence>
<keyword evidence="2" id="KW-0812">Transmembrane</keyword>
<dbReference type="Gene3D" id="2.60.120.380">
    <property type="match status" value="1"/>
</dbReference>
<evidence type="ECO:0000313" key="4">
    <source>
        <dbReference type="Proteomes" id="UP001208689"/>
    </source>
</evidence>
<keyword evidence="2" id="KW-0472">Membrane</keyword>
<keyword evidence="4" id="KW-1185">Reference proteome</keyword>
<accession>A0ABY6HPE0</accession>
<organism evidence="3 4">
    <name type="scientific">Candidatus Lokiarchaeum ossiferum</name>
    <dbReference type="NCBI Taxonomy" id="2951803"/>
    <lineage>
        <taxon>Archaea</taxon>
        <taxon>Promethearchaeati</taxon>
        <taxon>Promethearchaeota</taxon>
        <taxon>Promethearchaeia</taxon>
        <taxon>Promethearchaeales</taxon>
        <taxon>Promethearchaeaceae</taxon>
        <taxon>Candidatus Lokiarchaeum</taxon>
    </lineage>
</organism>
<keyword evidence="2" id="KW-1133">Transmembrane helix</keyword>